<proteinExistence type="predicted"/>
<evidence type="ECO:0000256" key="1">
    <source>
        <dbReference type="SAM" id="MobiDB-lite"/>
    </source>
</evidence>
<keyword evidence="3" id="KW-1185">Reference proteome</keyword>
<organism evidence="2 3">
    <name type="scientific">Platanthera guangdongensis</name>
    <dbReference type="NCBI Taxonomy" id="2320717"/>
    <lineage>
        <taxon>Eukaryota</taxon>
        <taxon>Viridiplantae</taxon>
        <taxon>Streptophyta</taxon>
        <taxon>Embryophyta</taxon>
        <taxon>Tracheophyta</taxon>
        <taxon>Spermatophyta</taxon>
        <taxon>Magnoliopsida</taxon>
        <taxon>Liliopsida</taxon>
        <taxon>Asparagales</taxon>
        <taxon>Orchidaceae</taxon>
        <taxon>Orchidoideae</taxon>
        <taxon>Orchideae</taxon>
        <taxon>Orchidinae</taxon>
        <taxon>Platanthera</taxon>
    </lineage>
</organism>
<dbReference type="Proteomes" id="UP001412067">
    <property type="component" value="Unassembled WGS sequence"/>
</dbReference>
<evidence type="ECO:0000313" key="2">
    <source>
        <dbReference type="EMBL" id="KAK8960629.1"/>
    </source>
</evidence>
<dbReference type="EMBL" id="JBBWWR010000010">
    <property type="protein sequence ID" value="KAK8960629.1"/>
    <property type="molecule type" value="Genomic_DNA"/>
</dbReference>
<comment type="caution">
    <text evidence="2">The sequence shown here is derived from an EMBL/GenBank/DDBJ whole genome shotgun (WGS) entry which is preliminary data.</text>
</comment>
<protein>
    <submittedName>
        <fullName evidence="2">Uncharacterized protein</fullName>
    </submittedName>
</protein>
<reference evidence="2 3" key="1">
    <citation type="journal article" date="2022" name="Nat. Plants">
        <title>Genomes of leafy and leafless Platanthera orchids illuminate the evolution of mycoheterotrophy.</title>
        <authorList>
            <person name="Li M.H."/>
            <person name="Liu K.W."/>
            <person name="Li Z."/>
            <person name="Lu H.C."/>
            <person name="Ye Q.L."/>
            <person name="Zhang D."/>
            <person name="Wang J.Y."/>
            <person name="Li Y.F."/>
            <person name="Zhong Z.M."/>
            <person name="Liu X."/>
            <person name="Yu X."/>
            <person name="Liu D.K."/>
            <person name="Tu X.D."/>
            <person name="Liu B."/>
            <person name="Hao Y."/>
            <person name="Liao X.Y."/>
            <person name="Jiang Y.T."/>
            <person name="Sun W.H."/>
            <person name="Chen J."/>
            <person name="Chen Y.Q."/>
            <person name="Ai Y."/>
            <person name="Zhai J.W."/>
            <person name="Wu S.S."/>
            <person name="Zhou Z."/>
            <person name="Hsiao Y.Y."/>
            <person name="Wu W.L."/>
            <person name="Chen Y.Y."/>
            <person name="Lin Y.F."/>
            <person name="Hsu J.L."/>
            <person name="Li C.Y."/>
            <person name="Wang Z.W."/>
            <person name="Zhao X."/>
            <person name="Zhong W.Y."/>
            <person name="Ma X.K."/>
            <person name="Ma L."/>
            <person name="Huang J."/>
            <person name="Chen G.Z."/>
            <person name="Huang M.Z."/>
            <person name="Huang L."/>
            <person name="Peng D.H."/>
            <person name="Luo Y.B."/>
            <person name="Zou S.Q."/>
            <person name="Chen S.P."/>
            <person name="Lan S."/>
            <person name="Tsai W.C."/>
            <person name="Van de Peer Y."/>
            <person name="Liu Z.J."/>
        </authorList>
    </citation>
    <scope>NUCLEOTIDE SEQUENCE [LARGE SCALE GENOMIC DNA]</scope>
    <source>
        <strain evidence="2">Lor288</strain>
    </source>
</reference>
<name>A0ABR2M8Y1_9ASPA</name>
<feature type="region of interest" description="Disordered" evidence="1">
    <location>
        <begin position="1"/>
        <end position="23"/>
    </location>
</feature>
<accession>A0ABR2M8Y1</accession>
<gene>
    <name evidence="2" type="ORF">KSP40_PGU009972</name>
</gene>
<sequence length="105" mass="11051">MFSSPVATAEPAPSSSPAASIIPGCNPHRTSVVIPKLRASHPLSMRDSVLLLVPPSSRRTELPVAFLERCTLSPAFSSTTPAKASPAFGATSPARFNPCDYSWKA</sequence>
<evidence type="ECO:0000313" key="3">
    <source>
        <dbReference type="Proteomes" id="UP001412067"/>
    </source>
</evidence>